<organism evidence="2 3">
    <name type="scientific">Pleurodeles waltl</name>
    <name type="common">Iberian ribbed newt</name>
    <dbReference type="NCBI Taxonomy" id="8319"/>
    <lineage>
        <taxon>Eukaryota</taxon>
        <taxon>Metazoa</taxon>
        <taxon>Chordata</taxon>
        <taxon>Craniata</taxon>
        <taxon>Vertebrata</taxon>
        <taxon>Euteleostomi</taxon>
        <taxon>Amphibia</taxon>
        <taxon>Batrachia</taxon>
        <taxon>Caudata</taxon>
        <taxon>Salamandroidea</taxon>
        <taxon>Salamandridae</taxon>
        <taxon>Pleurodelinae</taxon>
        <taxon>Pleurodeles</taxon>
    </lineage>
</organism>
<accession>A0AAV7SL28</accession>
<name>A0AAV7SL28_PLEWA</name>
<dbReference type="AlphaFoldDB" id="A0AAV7SL28"/>
<comment type="caution">
    <text evidence="2">The sequence shown here is derived from an EMBL/GenBank/DDBJ whole genome shotgun (WGS) entry which is preliminary data.</text>
</comment>
<dbReference type="EMBL" id="JANPWB010000008">
    <property type="protein sequence ID" value="KAJ1164802.1"/>
    <property type="molecule type" value="Genomic_DNA"/>
</dbReference>
<dbReference type="Proteomes" id="UP001066276">
    <property type="component" value="Chromosome 4_2"/>
</dbReference>
<keyword evidence="3" id="KW-1185">Reference proteome</keyword>
<sequence length="271" mass="28066">MRAASDWGTPAYIHGNYPPSGITRGISRSSLGDLGNSGHNGRGFLVLTFVILLAPRGKQRRRARKNSGFGNASSGENAPEGRQPAPGSSAVLGQTYRVKNGAKQIGEKEEVVTIPRMFKILHNSASNGGRITIKDSDFGSIRDAAELSVDGDSTGPGHLASLDSGGLPQVKTDVGGSRSLDTHKTVSCIAGGSSQACVPCVGGNGLAAASEGETDQPLYAPGFQGNVGLAQELVTGAGYCEQAVAAHLLPSTNPPVLWRRSVISGRVERIH</sequence>
<protein>
    <submittedName>
        <fullName evidence="2">Uncharacterized protein</fullName>
    </submittedName>
</protein>
<evidence type="ECO:0000256" key="1">
    <source>
        <dbReference type="SAM" id="MobiDB-lite"/>
    </source>
</evidence>
<gene>
    <name evidence="2" type="ORF">NDU88_005236</name>
</gene>
<evidence type="ECO:0000313" key="2">
    <source>
        <dbReference type="EMBL" id="KAJ1164802.1"/>
    </source>
</evidence>
<feature type="region of interest" description="Disordered" evidence="1">
    <location>
        <begin position="60"/>
        <end position="93"/>
    </location>
</feature>
<evidence type="ECO:0000313" key="3">
    <source>
        <dbReference type="Proteomes" id="UP001066276"/>
    </source>
</evidence>
<reference evidence="2" key="1">
    <citation type="journal article" date="2022" name="bioRxiv">
        <title>Sequencing and chromosome-scale assembly of the giantPleurodeles waltlgenome.</title>
        <authorList>
            <person name="Brown T."/>
            <person name="Elewa A."/>
            <person name="Iarovenko S."/>
            <person name="Subramanian E."/>
            <person name="Araus A.J."/>
            <person name="Petzold A."/>
            <person name="Susuki M."/>
            <person name="Suzuki K.-i.T."/>
            <person name="Hayashi T."/>
            <person name="Toyoda A."/>
            <person name="Oliveira C."/>
            <person name="Osipova E."/>
            <person name="Leigh N.D."/>
            <person name="Simon A."/>
            <person name="Yun M.H."/>
        </authorList>
    </citation>
    <scope>NUCLEOTIDE SEQUENCE</scope>
    <source>
        <strain evidence="2">20211129_DDA</strain>
        <tissue evidence="2">Liver</tissue>
    </source>
</reference>
<proteinExistence type="predicted"/>